<reference evidence="3 4" key="1">
    <citation type="journal article" date="2015" name="Biotechnol. Bioeng.">
        <title>Genome sequence and phenotypic characterization of Caulobacter segnis.</title>
        <authorList>
            <person name="Patel S."/>
            <person name="Fletcher B."/>
            <person name="Scott D.C."/>
            <person name="Ely B."/>
        </authorList>
    </citation>
    <scope>NUCLEOTIDE SEQUENCE [LARGE SCALE GENOMIC DNA]</scope>
    <source>
        <strain evidence="3 4">TK0059</strain>
    </source>
</reference>
<evidence type="ECO:0000313" key="3">
    <source>
        <dbReference type="EMBL" id="AVQ03164.1"/>
    </source>
</evidence>
<accession>A0ABM6TIY5</accession>
<evidence type="ECO:0000256" key="2">
    <source>
        <dbReference type="SAM" id="SignalP"/>
    </source>
</evidence>
<evidence type="ECO:0000256" key="1">
    <source>
        <dbReference type="SAM" id="MobiDB-lite"/>
    </source>
</evidence>
<gene>
    <name evidence="3" type="ORF">B7G68_15700</name>
</gene>
<dbReference type="EMBL" id="CP027850">
    <property type="protein sequence ID" value="AVQ03164.1"/>
    <property type="molecule type" value="Genomic_DNA"/>
</dbReference>
<proteinExistence type="predicted"/>
<organism evidence="3 4">
    <name type="scientific">Caulobacter segnis</name>
    <dbReference type="NCBI Taxonomy" id="88688"/>
    <lineage>
        <taxon>Bacteria</taxon>
        <taxon>Pseudomonadati</taxon>
        <taxon>Pseudomonadota</taxon>
        <taxon>Alphaproteobacteria</taxon>
        <taxon>Caulobacterales</taxon>
        <taxon>Caulobacteraceae</taxon>
        <taxon>Caulobacter</taxon>
    </lineage>
</organism>
<sequence>MNVTPSRPIAGALLGLILASPVIANAEATPVRDTQGQACKLISVPRAVHKGPQVGNAYDCGGVIRGLRDPSLVRSAKQTAQRGDQTCRPTSGSPSAGGGGGRSDPAPDCKN</sequence>
<protein>
    <submittedName>
        <fullName evidence="3">Uncharacterized protein</fullName>
    </submittedName>
</protein>
<feature type="signal peptide" evidence="2">
    <location>
        <begin position="1"/>
        <end position="24"/>
    </location>
</feature>
<dbReference type="Proteomes" id="UP000240527">
    <property type="component" value="Chromosome"/>
</dbReference>
<name>A0ABM6TIY5_9CAUL</name>
<keyword evidence="4" id="KW-1185">Reference proteome</keyword>
<evidence type="ECO:0000313" key="4">
    <source>
        <dbReference type="Proteomes" id="UP000240527"/>
    </source>
</evidence>
<feature type="chain" id="PRO_5045476159" evidence="2">
    <location>
        <begin position="25"/>
        <end position="111"/>
    </location>
</feature>
<feature type="region of interest" description="Disordered" evidence="1">
    <location>
        <begin position="73"/>
        <end position="111"/>
    </location>
</feature>
<keyword evidence="2" id="KW-0732">Signal</keyword>
<dbReference type="RefSeq" id="WP_013080154.1">
    <property type="nucleotide sequence ID" value="NZ_CP027850.1"/>
</dbReference>